<protein>
    <submittedName>
        <fullName evidence="3">SRR1 domain-containing protein</fullName>
    </submittedName>
</protein>
<organism evidence="2 3">
    <name type="scientific">Steinernema glaseri</name>
    <dbReference type="NCBI Taxonomy" id="37863"/>
    <lineage>
        <taxon>Eukaryota</taxon>
        <taxon>Metazoa</taxon>
        <taxon>Ecdysozoa</taxon>
        <taxon>Nematoda</taxon>
        <taxon>Chromadorea</taxon>
        <taxon>Rhabditida</taxon>
        <taxon>Tylenchina</taxon>
        <taxon>Panagrolaimomorpha</taxon>
        <taxon>Strongyloidoidea</taxon>
        <taxon>Steinernematidae</taxon>
        <taxon>Steinernema</taxon>
    </lineage>
</organism>
<keyword evidence="2" id="KW-1185">Reference proteome</keyword>
<dbReference type="AlphaFoldDB" id="A0A1I7YWI1"/>
<evidence type="ECO:0000256" key="1">
    <source>
        <dbReference type="SAM" id="MobiDB-lite"/>
    </source>
</evidence>
<reference evidence="3" key="1">
    <citation type="submission" date="2016-11" db="UniProtKB">
        <authorList>
            <consortium name="WormBaseParasite"/>
        </authorList>
    </citation>
    <scope>IDENTIFICATION</scope>
</reference>
<evidence type="ECO:0000313" key="3">
    <source>
        <dbReference type="WBParaSite" id="L893_g20227.t1"/>
    </source>
</evidence>
<evidence type="ECO:0000313" key="2">
    <source>
        <dbReference type="Proteomes" id="UP000095287"/>
    </source>
</evidence>
<proteinExistence type="predicted"/>
<accession>A0A1I7YWI1</accession>
<feature type="region of interest" description="Disordered" evidence="1">
    <location>
        <begin position="1"/>
        <end position="37"/>
    </location>
</feature>
<sequence length="355" mass="40577">MNCKDAKPKEPKAQEGITEFTAGKPGRKQNRDPRGIGRKEMYVRLSDPCSMDSVPFVFCRDVCGSLGLHAEKYDELAGTLTGRWKAAATQYAENVGLLEVNFGRDDDGWFYWIFKHGEVIDVPSIDELSALSRRYAVFIGICADSQNRNELKAVRCSREDIVLRLAPLVRSRIRHNSRFYIYPTCLRDVALTVFEMFRTCYWFKHLSIGYHGKESEEFLCAYIEKNPSISVIDLVIWPHIAAVEGHLLKLLGSPGFTYMSLPYGQKDVRISLAMINVVFERWCRAENEMDFSLYGSPGVTIEKVMSIPLPPDVTRTVEKHGTRTVIRWTRRNGWSLDYDLHGDHNMLSLSCSQKD</sequence>
<feature type="compositionally biased region" description="Basic and acidic residues" evidence="1">
    <location>
        <begin position="1"/>
        <end position="13"/>
    </location>
</feature>
<dbReference type="WBParaSite" id="L893_g20227.t1">
    <property type="protein sequence ID" value="L893_g20227.t1"/>
    <property type="gene ID" value="L893_g20227"/>
</dbReference>
<dbReference type="Proteomes" id="UP000095287">
    <property type="component" value="Unplaced"/>
</dbReference>
<name>A0A1I7YWI1_9BILA</name>